<evidence type="ECO:0000313" key="13">
    <source>
        <dbReference type="Proteomes" id="UP000287651"/>
    </source>
</evidence>
<dbReference type="GO" id="GO:0004347">
    <property type="term" value="F:glucose-6-phosphate isomerase activity"/>
    <property type="evidence" value="ECO:0007669"/>
    <property type="project" value="UniProtKB-EC"/>
</dbReference>
<organism evidence="12 13">
    <name type="scientific">Ensete ventricosum</name>
    <name type="common">Abyssinian banana</name>
    <name type="synonym">Musa ensete</name>
    <dbReference type="NCBI Taxonomy" id="4639"/>
    <lineage>
        <taxon>Eukaryota</taxon>
        <taxon>Viridiplantae</taxon>
        <taxon>Streptophyta</taxon>
        <taxon>Embryophyta</taxon>
        <taxon>Tracheophyta</taxon>
        <taxon>Spermatophyta</taxon>
        <taxon>Magnoliopsida</taxon>
        <taxon>Liliopsida</taxon>
        <taxon>Zingiberales</taxon>
        <taxon>Musaceae</taxon>
        <taxon>Ensete</taxon>
    </lineage>
</organism>
<dbReference type="EC" id="5.3.1.9" evidence="5 11"/>
<dbReference type="CDD" id="cd05016">
    <property type="entry name" value="SIS_PGI_2"/>
    <property type="match status" value="1"/>
</dbReference>
<comment type="catalytic activity">
    <reaction evidence="10 11">
        <text>alpha-D-glucose 6-phosphate = beta-D-fructose 6-phosphate</text>
        <dbReference type="Rhea" id="RHEA:11816"/>
        <dbReference type="ChEBI" id="CHEBI:57634"/>
        <dbReference type="ChEBI" id="CHEBI:58225"/>
        <dbReference type="EC" id="5.3.1.9"/>
    </reaction>
</comment>
<evidence type="ECO:0000313" key="12">
    <source>
        <dbReference type="EMBL" id="RRT63574.1"/>
    </source>
</evidence>
<evidence type="ECO:0000256" key="10">
    <source>
        <dbReference type="ARBA" id="ARBA00029321"/>
    </source>
</evidence>
<protein>
    <recommendedName>
        <fullName evidence="5 11">Glucose-6-phosphate isomerase</fullName>
        <ecNumber evidence="5 11">5.3.1.9</ecNumber>
    </recommendedName>
</protein>
<dbReference type="FunFam" id="3.40.50.10490:FF:000031">
    <property type="entry name" value="Glucose-6-phosphate isomerase"/>
    <property type="match status" value="1"/>
</dbReference>
<dbReference type="Proteomes" id="UP000287651">
    <property type="component" value="Unassembled WGS sequence"/>
</dbReference>
<dbReference type="InterPro" id="IPR001672">
    <property type="entry name" value="G6P_Isomerase"/>
</dbReference>
<dbReference type="AlphaFoldDB" id="A0A426ZI45"/>
<evidence type="ECO:0000256" key="9">
    <source>
        <dbReference type="ARBA" id="ARBA00023235"/>
    </source>
</evidence>
<keyword evidence="8 11" id="KW-0324">Glycolysis</keyword>
<dbReference type="InterPro" id="IPR035482">
    <property type="entry name" value="SIS_PGI_2"/>
</dbReference>
<dbReference type="GO" id="GO:0006096">
    <property type="term" value="P:glycolytic process"/>
    <property type="evidence" value="ECO:0007669"/>
    <property type="project" value="UniProtKB-UniPathway"/>
</dbReference>
<dbReference type="Gene3D" id="3.40.50.10490">
    <property type="entry name" value="Glucose-6-phosphate isomerase like protein, domain 1"/>
    <property type="match status" value="2"/>
</dbReference>
<evidence type="ECO:0000256" key="5">
    <source>
        <dbReference type="ARBA" id="ARBA00011952"/>
    </source>
</evidence>
<dbReference type="GO" id="GO:0006094">
    <property type="term" value="P:gluconeogenesis"/>
    <property type="evidence" value="ECO:0007669"/>
    <property type="project" value="UniProtKB-KW"/>
</dbReference>
<dbReference type="UniPathway" id="UPA00109">
    <property type="reaction ID" value="UER00181"/>
</dbReference>
<dbReference type="Gene3D" id="1.10.1390.10">
    <property type="match status" value="1"/>
</dbReference>
<comment type="subcellular location">
    <subcellularLocation>
        <location evidence="1">Cytoplasm</location>
    </subcellularLocation>
</comment>
<evidence type="ECO:0000256" key="3">
    <source>
        <dbReference type="ARBA" id="ARBA00006604"/>
    </source>
</evidence>
<evidence type="ECO:0000256" key="8">
    <source>
        <dbReference type="ARBA" id="ARBA00023152"/>
    </source>
</evidence>
<evidence type="ECO:0000256" key="2">
    <source>
        <dbReference type="ARBA" id="ARBA00004926"/>
    </source>
</evidence>
<dbReference type="PROSITE" id="PS51463">
    <property type="entry name" value="P_GLUCOSE_ISOMERASE_3"/>
    <property type="match status" value="1"/>
</dbReference>
<keyword evidence="9 11" id="KW-0413">Isomerase</keyword>
<dbReference type="HAMAP" id="MF_00473">
    <property type="entry name" value="G6P_isomerase"/>
    <property type="match status" value="1"/>
</dbReference>
<dbReference type="InterPro" id="IPR035476">
    <property type="entry name" value="SIS_PGI_1"/>
</dbReference>
<keyword evidence="6 11" id="KW-0312">Gluconeogenesis</keyword>
<keyword evidence="7" id="KW-0963">Cytoplasm</keyword>
<dbReference type="PRINTS" id="PR00662">
    <property type="entry name" value="G6PISOMERASE"/>
</dbReference>
<dbReference type="InterPro" id="IPR046348">
    <property type="entry name" value="SIS_dom_sf"/>
</dbReference>
<comment type="similarity">
    <text evidence="3 11">Belongs to the GPI family.</text>
</comment>
<dbReference type="InterPro" id="IPR018189">
    <property type="entry name" value="Phosphoglucose_isomerase_CS"/>
</dbReference>
<accession>A0A426ZI45</accession>
<name>A0A426ZI45_ENSVE</name>
<dbReference type="PANTHER" id="PTHR11469">
    <property type="entry name" value="GLUCOSE-6-PHOSPHATE ISOMERASE"/>
    <property type="match status" value="1"/>
</dbReference>
<dbReference type="PANTHER" id="PTHR11469:SF1">
    <property type="entry name" value="GLUCOSE-6-PHOSPHATE ISOMERASE"/>
    <property type="match status" value="1"/>
</dbReference>
<proteinExistence type="inferred from homology"/>
<dbReference type="GO" id="GO:0048029">
    <property type="term" value="F:monosaccharide binding"/>
    <property type="evidence" value="ECO:0007669"/>
    <property type="project" value="TreeGrafter"/>
</dbReference>
<comment type="subunit">
    <text evidence="4">Homodimer.</text>
</comment>
<evidence type="ECO:0000256" key="6">
    <source>
        <dbReference type="ARBA" id="ARBA00022432"/>
    </source>
</evidence>
<dbReference type="GO" id="GO:0005829">
    <property type="term" value="C:cytosol"/>
    <property type="evidence" value="ECO:0007669"/>
    <property type="project" value="TreeGrafter"/>
</dbReference>
<evidence type="ECO:0000256" key="1">
    <source>
        <dbReference type="ARBA" id="ARBA00004496"/>
    </source>
</evidence>
<evidence type="ECO:0000256" key="7">
    <source>
        <dbReference type="ARBA" id="ARBA00022490"/>
    </source>
</evidence>
<dbReference type="Pfam" id="PF00342">
    <property type="entry name" value="PGI"/>
    <property type="match status" value="1"/>
</dbReference>
<comment type="caution">
    <text evidence="12">The sequence shown here is derived from an EMBL/GenBank/DDBJ whole genome shotgun (WGS) entry which is preliminary data.</text>
</comment>
<dbReference type="FunFam" id="1.10.1390.10:FF:000002">
    <property type="entry name" value="Glucose-6-phosphate isomerase"/>
    <property type="match status" value="1"/>
</dbReference>
<evidence type="ECO:0000256" key="11">
    <source>
        <dbReference type="RuleBase" id="RU000612"/>
    </source>
</evidence>
<sequence>LANVDPVDVARNISGLNPETTLVVVVSKTFTTAETMLNARTMREWISSALGIQAVAKHMVAVSTNLMLVEKFGIDPANTFAFWDWVGGRYSVCSAVGVLPLSLQYGFPIIEKFLNGASNIDNHFYSASFERNLPVLLGLLSVWNVTFLGYPARAILPYSQALEKFAPHIQQVSMESNGKGVSIDGIPLPFEAGEIDFGEPGTNGQHSFYQLIHQGRVVPCDFIGSIKSQQPIYLKGEVVSNHDELMSNFFAQTDALAYGKSPEQLLQDNVPDRLVPHKTFSGNRPSLSLLLPSLDAYNTGKLLAIYEHRIAVEGFIWGINSFDQWGVELGKVLASQVRKQLHLSRTKREPVQGLNFSTTTLLTRYLEVHLCLLNAYIFANISFIMFGI</sequence>
<dbReference type="GO" id="GO:0097367">
    <property type="term" value="F:carbohydrate derivative binding"/>
    <property type="evidence" value="ECO:0007669"/>
    <property type="project" value="InterPro"/>
</dbReference>
<dbReference type="GO" id="GO:0051156">
    <property type="term" value="P:glucose 6-phosphate metabolic process"/>
    <property type="evidence" value="ECO:0007669"/>
    <property type="project" value="TreeGrafter"/>
</dbReference>
<reference evidence="12 13" key="1">
    <citation type="journal article" date="2014" name="Agronomy (Basel)">
        <title>A Draft Genome Sequence for Ensete ventricosum, the Drought-Tolerant Tree Against Hunger.</title>
        <authorList>
            <person name="Harrison J."/>
            <person name="Moore K.A."/>
            <person name="Paszkiewicz K."/>
            <person name="Jones T."/>
            <person name="Grant M."/>
            <person name="Ambacheew D."/>
            <person name="Muzemil S."/>
            <person name="Studholme D.J."/>
        </authorList>
    </citation>
    <scope>NUCLEOTIDE SEQUENCE [LARGE SCALE GENOMIC DNA]</scope>
</reference>
<dbReference type="EMBL" id="AMZH03006547">
    <property type="protein sequence ID" value="RRT63574.1"/>
    <property type="molecule type" value="Genomic_DNA"/>
</dbReference>
<dbReference type="InterPro" id="IPR023096">
    <property type="entry name" value="G6P_Isomerase_C"/>
</dbReference>
<dbReference type="PROSITE" id="PS00174">
    <property type="entry name" value="P_GLUCOSE_ISOMERASE_2"/>
    <property type="match status" value="1"/>
</dbReference>
<feature type="non-terminal residue" evidence="12">
    <location>
        <position position="1"/>
    </location>
</feature>
<dbReference type="PROSITE" id="PS00765">
    <property type="entry name" value="P_GLUCOSE_ISOMERASE_1"/>
    <property type="match status" value="1"/>
</dbReference>
<gene>
    <name evidence="12" type="ORF">B296_00042593</name>
</gene>
<dbReference type="SUPFAM" id="SSF53697">
    <property type="entry name" value="SIS domain"/>
    <property type="match status" value="1"/>
</dbReference>
<evidence type="ECO:0000256" key="4">
    <source>
        <dbReference type="ARBA" id="ARBA00011738"/>
    </source>
</evidence>
<comment type="pathway">
    <text evidence="2 11">Carbohydrate degradation; glycolysis; D-glyceraldehyde 3-phosphate and glycerone phosphate from D-glucose: step 2/4.</text>
</comment>
<dbReference type="CDD" id="cd05015">
    <property type="entry name" value="SIS_PGI_1"/>
    <property type="match status" value="1"/>
</dbReference>